<dbReference type="EMBL" id="LAZR01015981">
    <property type="protein sequence ID" value="KKM06495.1"/>
    <property type="molecule type" value="Genomic_DNA"/>
</dbReference>
<dbReference type="GO" id="GO:0001522">
    <property type="term" value="P:pseudouridine synthesis"/>
    <property type="evidence" value="ECO:0007669"/>
    <property type="project" value="InterPro"/>
</dbReference>
<dbReference type="CDD" id="cd00165">
    <property type="entry name" value="S4"/>
    <property type="match status" value="1"/>
</dbReference>
<evidence type="ECO:0000256" key="2">
    <source>
        <dbReference type="ARBA" id="ARBA00023235"/>
    </source>
</evidence>
<dbReference type="Pfam" id="PF01479">
    <property type="entry name" value="S4"/>
    <property type="match status" value="1"/>
</dbReference>
<dbReference type="GO" id="GO:0006364">
    <property type="term" value="P:rRNA processing"/>
    <property type="evidence" value="ECO:0007669"/>
    <property type="project" value="UniProtKB-ARBA"/>
</dbReference>
<dbReference type="InterPro" id="IPR042092">
    <property type="entry name" value="PsdUridine_s_RsuA/RluB/E/F_cat"/>
</dbReference>
<accession>A0A0F9H617</accession>
<comment type="caution">
    <text evidence="4">The sequence shown here is derived from an EMBL/GenBank/DDBJ whole genome shotgun (WGS) entry which is preliminary data.</text>
</comment>
<dbReference type="PROSITE" id="PS50889">
    <property type="entry name" value="S4"/>
    <property type="match status" value="1"/>
</dbReference>
<dbReference type="CDD" id="cd02870">
    <property type="entry name" value="PseudoU_synth_RsuA_like"/>
    <property type="match status" value="1"/>
</dbReference>
<dbReference type="InterPro" id="IPR036986">
    <property type="entry name" value="S4_RNA-bd_sf"/>
</dbReference>
<dbReference type="Gene3D" id="3.10.290.10">
    <property type="entry name" value="RNA-binding S4 domain"/>
    <property type="match status" value="1"/>
</dbReference>
<dbReference type="AlphaFoldDB" id="A0A0F9H617"/>
<dbReference type="SUPFAM" id="SSF55174">
    <property type="entry name" value="Alpha-L RNA-binding motif"/>
    <property type="match status" value="1"/>
</dbReference>
<protein>
    <recommendedName>
        <fullName evidence="3">RNA-binding S4 domain-containing protein</fullName>
    </recommendedName>
</protein>
<dbReference type="GO" id="GO:0003723">
    <property type="term" value="F:RNA binding"/>
    <property type="evidence" value="ECO:0007669"/>
    <property type="project" value="InterPro"/>
</dbReference>
<evidence type="ECO:0000313" key="4">
    <source>
        <dbReference type="EMBL" id="KKM06495.1"/>
    </source>
</evidence>
<dbReference type="InterPro" id="IPR020103">
    <property type="entry name" value="PsdUridine_synth_cat_dom_sf"/>
</dbReference>
<dbReference type="InterPro" id="IPR050343">
    <property type="entry name" value="RsuA_PseudoU_synthase"/>
</dbReference>
<dbReference type="InterPro" id="IPR018496">
    <property type="entry name" value="PsdUridine_synth_RsuA/RluB_CS"/>
</dbReference>
<dbReference type="GO" id="GO:0009982">
    <property type="term" value="F:pseudouridine synthase activity"/>
    <property type="evidence" value="ECO:0007669"/>
    <property type="project" value="InterPro"/>
</dbReference>
<dbReference type="PANTHER" id="PTHR47683:SF2">
    <property type="entry name" value="RNA-BINDING S4 DOMAIN-CONTAINING PROTEIN"/>
    <property type="match status" value="1"/>
</dbReference>
<dbReference type="PROSITE" id="PS01149">
    <property type="entry name" value="PSI_RSU"/>
    <property type="match status" value="1"/>
</dbReference>
<dbReference type="InterPro" id="IPR002942">
    <property type="entry name" value="S4_RNA-bd"/>
</dbReference>
<dbReference type="InterPro" id="IPR000748">
    <property type="entry name" value="PsdUridine_synth_RsuA/RluB/E/F"/>
</dbReference>
<dbReference type="Gene3D" id="3.30.70.580">
    <property type="entry name" value="Pseudouridine synthase I, catalytic domain, N-terminal subdomain"/>
    <property type="match status" value="1"/>
</dbReference>
<gene>
    <name evidence="4" type="ORF">LCGC14_1743410</name>
</gene>
<evidence type="ECO:0000259" key="3">
    <source>
        <dbReference type="SMART" id="SM00363"/>
    </source>
</evidence>
<proteinExistence type="inferred from homology"/>
<evidence type="ECO:0000256" key="1">
    <source>
        <dbReference type="ARBA" id="ARBA00008348"/>
    </source>
</evidence>
<dbReference type="SUPFAM" id="SSF55120">
    <property type="entry name" value="Pseudouridine synthase"/>
    <property type="match status" value="1"/>
</dbReference>
<comment type="similarity">
    <text evidence="1">Belongs to the pseudouridine synthase RsuA family.</text>
</comment>
<keyword evidence="2" id="KW-0413">Isomerase</keyword>
<dbReference type="PANTHER" id="PTHR47683">
    <property type="entry name" value="PSEUDOURIDINE SYNTHASE FAMILY PROTEIN-RELATED"/>
    <property type="match status" value="1"/>
</dbReference>
<organism evidence="4">
    <name type="scientific">marine sediment metagenome</name>
    <dbReference type="NCBI Taxonomy" id="412755"/>
    <lineage>
        <taxon>unclassified sequences</taxon>
        <taxon>metagenomes</taxon>
        <taxon>ecological metagenomes</taxon>
    </lineage>
</organism>
<dbReference type="NCBIfam" id="TIGR00093">
    <property type="entry name" value="pseudouridine synthase"/>
    <property type="match status" value="1"/>
</dbReference>
<reference evidence="4" key="1">
    <citation type="journal article" date="2015" name="Nature">
        <title>Complex archaea that bridge the gap between prokaryotes and eukaryotes.</title>
        <authorList>
            <person name="Spang A."/>
            <person name="Saw J.H."/>
            <person name="Jorgensen S.L."/>
            <person name="Zaremba-Niedzwiedzka K."/>
            <person name="Martijn J."/>
            <person name="Lind A.E."/>
            <person name="van Eijk R."/>
            <person name="Schleper C."/>
            <person name="Guy L."/>
            <person name="Ettema T.J."/>
        </authorList>
    </citation>
    <scope>NUCLEOTIDE SEQUENCE</scope>
</reference>
<feature type="domain" description="RNA-binding S4" evidence="3">
    <location>
        <begin position="41"/>
        <end position="110"/>
    </location>
</feature>
<dbReference type="Gene3D" id="3.30.70.1560">
    <property type="entry name" value="Alpha-L RNA-binding motif"/>
    <property type="match status" value="1"/>
</dbReference>
<dbReference type="InterPro" id="IPR020094">
    <property type="entry name" value="TruA/RsuA/RluB/E/F_N"/>
</dbReference>
<dbReference type="SMART" id="SM00363">
    <property type="entry name" value="S4"/>
    <property type="match status" value="1"/>
</dbReference>
<dbReference type="Pfam" id="PF00849">
    <property type="entry name" value="PseudoU_synth_2"/>
    <property type="match status" value="1"/>
</dbReference>
<dbReference type="InterPro" id="IPR006145">
    <property type="entry name" value="PsdUridine_synth_RsuA/RluA"/>
</dbReference>
<name>A0A0F9H617_9ZZZZ</name>
<sequence>MLNLNSQVTIESINDLNLPDCFIPGGWQFNILHLLRKKTMERLHKILAQAGLGSRRKCETLISSGHISVDGKRVTKMGQLVDPIKSKILCDGVPLKRQKKIYYLLNKPKGYVCTNAKTSEHLRTIDLLKHIEQRIYTVGRLDKDSEGLIILTNDGELANLLSHPRYGIEKTYRVEVRGRITNDAIRSLKRGIWISAGKASPTSIKVIRRRHTSSTLEIILREGKNREIRRILAKVRHPVISLKRIKIGHLEDDHTLKVGRYRHLRKTEIESLSSLTISC</sequence>